<accession>A0ABV8UVT8</accession>
<evidence type="ECO:0000313" key="8">
    <source>
        <dbReference type="Proteomes" id="UP001595733"/>
    </source>
</evidence>
<evidence type="ECO:0000256" key="5">
    <source>
        <dbReference type="ARBA" id="ARBA00022842"/>
    </source>
</evidence>
<evidence type="ECO:0000259" key="6">
    <source>
        <dbReference type="PROSITE" id="PS51462"/>
    </source>
</evidence>
<protein>
    <submittedName>
        <fullName evidence="7">NUDIX domain-containing protein</fullName>
    </submittedName>
</protein>
<dbReference type="Pfam" id="PF00293">
    <property type="entry name" value="NUDIX"/>
    <property type="match status" value="1"/>
</dbReference>
<dbReference type="EMBL" id="JBHSEF010000022">
    <property type="protein sequence ID" value="MFC4355149.1"/>
    <property type="molecule type" value="Genomic_DNA"/>
</dbReference>
<sequence length="158" mass="18019">MQRIVNLLVIQDGQVLLLKKPRRNWYVAPGGKTESGESILEAGIREFTEETEAIPQHPHLKGIYTMVIKRGEDVVSEWMLSTLVAHGLEGTPLTENHEGVLEWHPVEALKTLPMAEGDRMNLLFAAHEHGLQYGTFEYTEDFELLNYRLQTSQEATHR</sequence>
<comment type="cofactor">
    <cofactor evidence="1">
        <name>Mg(2+)</name>
        <dbReference type="ChEBI" id="CHEBI:18420"/>
    </cofactor>
</comment>
<dbReference type="InterPro" id="IPR015797">
    <property type="entry name" value="NUDIX_hydrolase-like_dom_sf"/>
</dbReference>
<keyword evidence="3" id="KW-0479">Metal-binding</keyword>
<dbReference type="PANTHER" id="PTHR43758">
    <property type="entry name" value="7,8-DIHYDRO-8-OXOGUANINE TRIPHOSPHATASE"/>
    <property type="match status" value="1"/>
</dbReference>
<keyword evidence="4" id="KW-0378">Hydrolase</keyword>
<dbReference type="InterPro" id="IPR000086">
    <property type="entry name" value="NUDIX_hydrolase_dom"/>
</dbReference>
<dbReference type="Gene3D" id="3.90.79.10">
    <property type="entry name" value="Nucleoside Triphosphate Pyrophosphohydrolase"/>
    <property type="match status" value="1"/>
</dbReference>
<evidence type="ECO:0000313" key="7">
    <source>
        <dbReference type="EMBL" id="MFC4355149.1"/>
    </source>
</evidence>
<evidence type="ECO:0000256" key="4">
    <source>
        <dbReference type="ARBA" id="ARBA00022801"/>
    </source>
</evidence>
<keyword evidence="5" id="KW-0460">Magnesium</keyword>
<dbReference type="PANTHER" id="PTHR43758:SF2">
    <property type="entry name" value="OXIDIZED PURINE NUCLEOSIDE TRIPHOSPHATE HYDROLASE"/>
    <property type="match status" value="1"/>
</dbReference>
<dbReference type="Proteomes" id="UP001595733">
    <property type="component" value="Unassembled WGS sequence"/>
</dbReference>
<evidence type="ECO:0000256" key="2">
    <source>
        <dbReference type="ARBA" id="ARBA00005582"/>
    </source>
</evidence>
<name>A0ABV8UVT8_9BACL</name>
<comment type="similarity">
    <text evidence="2">Belongs to the Nudix hydrolase family.</text>
</comment>
<reference evidence="8" key="1">
    <citation type="journal article" date="2019" name="Int. J. Syst. Evol. Microbiol.">
        <title>The Global Catalogue of Microorganisms (GCM) 10K type strain sequencing project: providing services to taxonomists for standard genome sequencing and annotation.</title>
        <authorList>
            <consortium name="The Broad Institute Genomics Platform"/>
            <consortium name="The Broad Institute Genome Sequencing Center for Infectious Disease"/>
            <person name="Wu L."/>
            <person name="Ma J."/>
        </authorList>
    </citation>
    <scope>NUCLEOTIDE SEQUENCE [LARGE SCALE GENOMIC DNA]</scope>
    <source>
        <strain evidence="8">CCUG 50353</strain>
    </source>
</reference>
<dbReference type="PROSITE" id="PS51462">
    <property type="entry name" value="NUDIX"/>
    <property type="match status" value="1"/>
</dbReference>
<dbReference type="SUPFAM" id="SSF55811">
    <property type="entry name" value="Nudix"/>
    <property type="match status" value="1"/>
</dbReference>
<feature type="domain" description="Nudix hydrolase" evidence="6">
    <location>
        <begin position="1"/>
        <end position="126"/>
    </location>
</feature>
<keyword evidence="8" id="KW-1185">Reference proteome</keyword>
<comment type="caution">
    <text evidence="7">The sequence shown here is derived from an EMBL/GenBank/DDBJ whole genome shotgun (WGS) entry which is preliminary data.</text>
</comment>
<evidence type="ECO:0000256" key="1">
    <source>
        <dbReference type="ARBA" id="ARBA00001946"/>
    </source>
</evidence>
<gene>
    <name evidence="7" type="ORF">ACFO0S_08835</name>
</gene>
<evidence type="ECO:0000256" key="3">
    <source>
        <dbReference type="ARBA" id="ARBA00022723"/>
    </source>
</evidence>
<dbReference type="RefSeq" id="WP_378141512.1">
    <property type="nucleotide sequence ID" value="NZ_JBHSEF010000022.1"/>
</dbReference>
<organism evidence="7 8">
    <name type="scientific">Chryseomicrobium palamuruense</name>
    <dbReference type="NCBI Taxonomy" id="682973"/>
    <lineage>
        <taxon>Bacteria</taxon>
        <taxon>Bacillati</taxon>
        <taxon>Bacillota</taxon>
        <taxon>Bacilli</taxon>
        <taxon>Bacillales</taxon>
        <taxon>Caryophanaceae</taxon>
        <taxon>Chryseomicrobium</taxon>
    </lineage>
</organism>
<proteinExistence type="inferred from homology"/>